<dbReference type="SUPFAM" id="SSF52954">
    <property type="entry name" value="Class II aaRS ABD-related"/>
    <property type="match status" value="1"/>
</dbReference>
<evidence type="ECO:0000259" key="6">
    <source>
        <dbReference type="PROSITE" id="PS50833"/>
    </source>
</evidence>
<comment type="subcellular location">
    <subcellularLocation>
        <location evidence="2">Nucleus</location>
        <location evidence="2">Nucleolus</location>
    </subcellularLocation>
</comment>
<dbReference type="GO" id="GO:0006364">
    <property type="term" value="P:rRNA processing"/>
    <property type="evidence" value="ECO:0007669"/>
    <property type="project" value="InterPro"/>
</dbReference>
<name>A0A0L0FLT0_9EUKA</name>
<dbReference type="AlphaFoldDB" id="A0A0L0FLT0"/>
<proteinExistence type="inferred from homology"/>
<dbReference type="InterPro" id="IPR007109">
    <property type="entry name" value="Brix"/>
</dbReference>
<organism evidence="7 8">
    <name type="scientific">Sphaeroforma arctica JP610</name>
    <dbReference type="NCBI Taxonomy" id="667725"/>
    <lineage>
        <taxon>Eukaryota</taxon>
        <taxon>Ichthyosporea</taxon>
        <taxon>Ichthyophonida</taxon>
        <taxon>Sphaeroforma</taxon>
    </lineage>
</organism>
<reference evidence="7 8" key="1">
    <citation type="submission" date="2011-02" db="EMBL/GenBank/DDBJ databases">
        <title>The Genome Sequence of Sphaeroforma arctica JP610.</title>
        <authorList>
            <consortium name="The Broad Institute Genome Sequencing Platform"/>
            <person name="Russ C."/>
            <person name="Cuomo C."/>
            <person name="Young S.K."/>
            <person name="Zeng Q."/>
            <person name="Gargeya S."/>
            <person name="Alvarado L."/>
            <person name="Berlin A."/>
            <person name="Chapman S.B."/>
            <person name="Chen Z."/>
            <person name="Freedman E."/>
            <person name="Gellesch M."/>
            <person name="Goldberg J."/>
            <person name="Griggs A."/>
            <person name="Gujja S."/>
            <person name="Heilman E."/>
            <person name="Heiman D."/>
            <person name="Howarth C."/>
            <person name="Mehta T."/>
            <person name="Neiman D."/>
            <person name="Pearson M."/>
            <person name="Roberts A."/>
            <person name="Saif S."/>
            <person name="Shea T."/>
            <person name="Shenoy N."/>
            <person name="Sisk P."/>
            <person name="Stolte C."/>
            <person name="Sykes S."/>
            <person name="White J."/>
            <person name="Yandava C."/>
            <person name="Burger G."/>
            <person name="Gray M.W."/>
            <person name="Holland P.W.H."/>
            <person name="King N."/>
            <person name="Lang F.B.F."/>
            <person name="Roger A.J."/>
            <person name="Ruiz-Trillo I."/>
            <person name="Haas B."/>
            <person name="Nusbaum C."/>
            <person name="Birren B."/>
        </authorList>
    </citation>
    <scope>NUCLEOTIDE SEQUENCE [LARGE SCALE GENOMIC DNA]</scope>
    <source>
        <strain evidence="7 8">JP610</strain>
    </source>
</reference>
<evidence type="ECO:0000313" key="8">
    <source>
        <dbReference type="Proteomes" id="UP000054560"/>
    </source>
</evidence>
<evidence type="ECO:0000256" key="3">
    <source>
        <dbReference type="ARBA" id="ARBA00006369"/>
    </source>
</evidence>
<feature type="domain" description="Brix" evidence="6">
    <location>
        <begin position="63"/>
        <end position="259"/>
    </location>
</feature>
<dbReference type="SMART" id="SM00879">
    <property type="entry name" value="Brix"/>
    <property type="match status" value="1"/>
</dbReference>
<dbReference type="RefSeq" id="XP_014151636.1">
    <property type="nucleotide sequence ID" value="XM_014296161.1"/>
</dbReference>
<keyword evidence="8" id="KW-1185">Reference proteome</keyword>
<dbReference type="FunFam" id="3.40.50.10480:FF:000003">
    <property type="entry name" value="Ribosome biogenesis protein BRX1"/>
    <property type="match status" value="1"/>
</dbReference>
<evidence type="ECO:0000256" key="1">
    <source>
        <dbReference type="ARBA" id="ARBA00003439"/>
    </source>
</evidence>
<dbReference type="PANTHER" id="PTHR13634">
    <property type="entry name" value="RIBOSOME BIOGENESIS PROTEIN BRIX"/>
    <property type="match status" value="1"/>
</dbReference>
<dbReference type="PROSITE" id="PS50833">
    <property type="entry name" value="BRIX"/>
    <property type="match status" value="1"/>
</dbReference>
<comment type="similarity">
    <text evidence="3">Belongs to the BRX1 family.</text>
</comment>
<evidence type="ECO:0000256" key="5">
    <source>
        <dbReference type="ARBA" id="ARBA00023242"/>
    </source>
</evidence>
<sequence length="317" mass="36501">MTKTKSQRNRKAVAMQQEKEQKTITQAKKVLAEKVVAETTVSLAPGVKQSVVSELNKKWTNKQRVLIFSSRGTSFRARHLLTDLRDLTPHSKHDVKLDRKDQLSIVNEVCELKNCNNCVFLEMKKKQDLYMWLSKTPNGPSAKFLVENVHTMSELKLTGNCLKGSRPILSFDKNFDNEPHWALLKELLLHSFGTPYHHPKSKPFVDRVLSFSIADGRIWFRNYQIIKTMGPKRTTDTSLVEIGPRFCIQPIRVFSGSFGGQTLYENPEYRSPNELRSEIKNAHSEKYKLRQNAQAKYDEKVATFDMPEDPLDDIFKA</sequence>
<dbReference type="InterPro" id="IPR026532">
    <property type="entry name" value="BRX1"/>
</dbReference>
<gene>
    <name evidence="7" type="ORF">SARC_09812</name>
</gene>
<dbReference type="GO" id="GO:0000027">
    <property type="term" value="P:ribosomal large subunit assembly"/>
    <property type="evidence" value="ECO:0007669"/>
    <property type="project" value="TreeGrafter"/>
</dbReference>
<evidence type="ECO:0000256" key="2">
    <source>
        <dbReference type="ARBA" id="ARBA00004604"/>
    </source>
</evidence>
<dbReference type="Pfam" id="PF04427">
    <property type="entry name" value="Brix"/>
    <property type="match status" value="1"/>
</dbReference>
<protein>
    <submittedName>
        <fullName evidence="7">Ribosome biogenesis protein BRX1</fullName>
    </submittedName>
</protein>
<comment type="function">
    <text evidence="1">Required for biogenesis of the 60S ribosomal subunit.</text>
</comment>
<keyword evidence="5" id="KW-0539">Nucleus</keyword>
<dbReference type="GeneID" id="25910316"/>
<dbReference type="EMBL" id="KQ242647">
    <property type="protein sequence ID" value="KNC77734.1"/>
    <property type="molecule type" value="Genomic_DNA"/>
</dbReference>
<evidence type="ECO:0000313" key="7">
    <source>
        <dbReference type="EMBL" id="KNC77734.1"/>
    </source>
</evidence>
<dbReference type="GO" id="GO:0005730">
    <property type="term" value="C:nucleolus"/>
    <property type="evidence" value="ECO:0007669"/>
    <property type="project" value="UniProtKB-SubCell"/>
</dbReference>
<keyword evidence="4" id="KW-0690">Ribosome biogenesis</keyword>
<dbReference type="OrthoDB" id="1638493at2759"/>
<accession>A0A0L0FLT0</accession>
<dbReference type="STRING" id="667725.A0A0L0FLT0"/>
<dbReference type="Gene3D" id="3.40.50.10480">
    <property type="entry name" value="Probable brix-domain ribosomal biogenesis protein"/>
    <property type="match status" value="1"/>
</dbReference>
<dbReference type="eggNOG" id="KOG2971">
    <property type="taxonomic scope" value="Eukaryota"/>
</dbReference>
<evidence type="ECO:0000256" key="4">
    <source>
        <dbReference type="ARBA" id="ARBA00022517"/>
    </source>
</evidence>
<dbReference type="PANTHER" id="PTHR13634:SF0">
    <property type="entry name" value="RIBOSOME BIOGENESIS PROTEIN BRX1 HOMOLOG"/>
    <property type="match status" value="1"/>
</dbReference>
<dbReference type="Proteomes" id="UP000054560">
    <property type="component" value="Unassembled WGS sequence"/>
</dbReference>
<dbReference type="GO" id="GO:0019843">
    <property type="term" value="F:rRNA binding"/>
    <property type="evidence" value="ECO:0007669"/>
    <property type="project" value="InterPro"/>
</dbReference>